<proteinExistence type="predicted"/>
<evidence type="ECO:0000313" key="3">
    <source>
        <dbReference type="WBParaSite" id="nRc.2.0.1.t40711-RA"/>
    </source>
</evidence>
<organism evidence="2 3">
    <name type="scientific">Romanomermis culicivorax</name>
    <name type="common">Nematode worm</name>
    <dbReference type="NCBI Taxonomy" id="13658"/>
    <lineage>
        <taxon>Eukaryota</taxon>
        <taxon>Metazoa</taxon>
        <taxon>Ecdysozoa</taxon>
        <taxon>Nematoda</taxon>
        <taxon>Enoplea</taxon>
        <taxon>Dorylaimia</taxon>
        <taxon>Mermithida</taxon>
        <taxon>Mermithoidea</taxon>
        <taxon>Mermithidae</taxon>
        <taxon>Romanomermis</taxon>
    </lineage>
</organism>
<sequence>MDQLVSATPRIIDHTDQLTSATPHIINITSPSQKALKNHWTIDHPPSHPVGRLTSMDMPHKISTPQG</sequence>
<feature type="region of interest" description="Disordered" evidence="1">
    <location>
        <begin position="43"/>
        <end position="67"/>
    </location>
</feature>
<name>A0A915KPK0_ROMCU</name>
<evidence type="ECO:0000256" key="1">
    <source>
        <dbReference type="SAM" id="MobiDB-lite"/>
    </source>
</evidence>
<reference evidence="3" key="1">
    <citation type="submission" date="2022-11" db="UniProtKB">
        <authorList>
            <consortium name="WormBaseParasite"/>
        </authorList>
    </citation>
    <scope>IDENTIFICATION</scope>
</reference>
<accession>A0A915KPK0</accession>
<evidence type="ECO:0000313" key="2">
    <source>
        <dbReference type="Proteomes" id="UP000887565"/>
    </source>
</evidence>
<dbReference type="AlphaFoldDB" id="A0A915KPK0"/>
<keyword evidence="2" id="KW-1185">Reference proteome</keyword>
<dbReference type="Proteomes" id="UP000887565">
    <property type="component" value="Unplaced"/>
</dbReference>
<dbReference type="WBParaSite" id="nRc.2.0.1.t40711-RA">
    <property type="protein sequence ID" value="nRc.2.0.1.t40711-RA"/>
    <property type="gene ID" value="nRc.2.0.1.g40711"/>
</dbReference>
<protein>
    <submittedName>
        <fullName evidence="3">Uncharacterized protein</fullName>
    </submittedName>
</protein>